<organism evidence="2 3">
    <name type="scientific">Pseudescherichia vulneris NBRC 102420</name>
    <dbReference type="NCBI Taxonomy" id="1115515"/>
    <lineage>
        <taxon>Bacteria</taxon>
        <taxon>Pseudomonadati</taxon>
        <taxon>Pseudomonadota</taxon>
        <taxon>Gammaproteobacteria</taxon>
        <taxon>Enterobacterales</taxon>
        <taxon>Enterobacteriaceae</taxon>
        <taxon>Pseudescherichia</taxon>
    </lineage>
</organism>
<protein>
    <recommendedName>
        <fullName evidence="1">AAA+ ATPase domain-containing protein</fullName>
    </recommendedName>
</protein>
<dbReference type="STRING" id="1115515.EV102420_15_00020"/>
<dbReference type="PANTHER" id="PTHR43581:SF2">
    <property type="entry name" value="EXCINUCLEASE ATPASE SUBUNIT"/>
    <property type="match status" value="1"/>
</dbReference>
<dbReference type="OrthoDB" id="9815944at2"/>
<reference evidence="2 3" key="1">
    <citation type="submission" date="2014-09" db="EMBL/GenBank/DDBJ databases">
        <title>Whole genome shotgun sequence of Escherichia vulneris NBRC 102420.</title>
        <authorList>
            <person name="Yoshida Y."/>
            <person name="Hosoyama A."/>
            <person name="Tsuchikane K."/>
            <person name="Ohji S."/>
            <person name="Ichikawa N."/>
            <person name="Kimura A."/>
            <person name="Yamazoe A."/>
            <person name="Ezaki T."/>
            <person name="Fujita N."/>
        </authorList>
    </citation>
    <scope>NUCLEOTIDE SEQUENCE [LARGE SCALE GENOMIC DNA]</scope>
    <source>
        <strain evidence="2 3">NBRC 102420</strain>
    </source>
</reference>
<dbReference type="SUPFAM" id="SSF52540">
    <property type="entry name" value="P-loop containing nucleoside triphosphate hydrolases"/>
    <property type="match status" value="1"/>
</dbReference>
<dbReference type="InterPro" id="IPR051396">
    <property type="entry name" value="Bact_Antivir_Def_Nuclease"/>
</dbReference>
<evidence type="ECO:0000259" key="1">
    <source>
        <dbReference type="SMART" id="SM00382"/>
    </source>
</evidence>
<dbReference type="InterPro" id="IPR003959">
    <property type="entry name" value="ATPase_AAA_core"/>
</dbReference>
<dbReference type="InterPro" id="IPR027417">
    <property type="entry name" value="P-loop_NTPase"/>
</dbReference>
<name>A0A090VVA2_PSEVU</name>
<dbReference type="InterPro" id="IPR003593">
    <property type="entry name" value="AAA+_ATPase"/>
</dbReference>
<dbReference type="GO" id="GO:0005524">
    <property type="term" value="F:ATP binding"/>
    <property type="evidence" value="ECO:0007669"/>
    <property type="project" value="InterPro"/>
</dbReference>
<dbReference type="Pfam" id="PF13304">
    <property type="entry name" value="AAA_21"/>
    <property type="match status" value="1"/>
</dbReference>
<proteinExistence type="predicted"/>
<dbReference type="RefSeq" id="WP_042392645.1">
    <property type="nucleotide sequence ID" value="NZ_BBMZ01000015.1"/>
</dbReference>
<dbReference type="AlphaFoldDB" id="A0A090VVA2"/>
<dbReference type="PANTHER" id="PTHR43581">
    <property type="entry name" value="ATP/GTP PHOSPHATASE"/>
    <property type="match status" value="1"/>
</dbReference>
<evidence type="ECO:0000313" key="3">
    <source>
        <dbReference type="Proteomes" id="UP000029462"/>
    </source>
</evidence>
<keyword evidence="3" id="KW-1185">Reference proteome</keyword>
<sequence>MLCSISKINTPIPFSRKKVDIQLDGRSLIITGGNGCGKTSFITAIYNYLKKGIDDPRNNDVQYLMGQINHIQNQIKNIGRDGGHYNYYQDELSKHKNRIEEINNFNIETNSIDNKDIRSLLRFHSATRQSAISSPIQTPKHSILVEENKHFANDKDGSQFFESYLLSLKKNQSYAIAFDKNVNEANRINNWFEKIQSDLRSLFEDENLVLDFDTKDEKFYLHQDGKDKYTFQTLSAGYSSILSIYTDLIMRVEMWGVSPDNIQGIIFIDEIDAHLHVSLQKQILRFFIKSFPKVQFIVTTHSPFVVTSVTDSVIYDLTANEQIIDVSSYSYGVVMEEIFGVLPDSHALTDKLIHIEKLSQNITIDNICELENIISSLATEKEHMSDDTQAFLDTAQLKLIKTKKNISK</sequence>
<dbReference type="GO" id="GO:0016887">
    <property type="term" value="F:ATP hydrolysis activity"/>
    <property type="evidence" value="ECO:0007669"/>
    <property type="project" value="InterPro"/>
</dbReference>
<dbReference type="eggNOG" id="COG3950">
    <property type="taxonomic scope" value="Bacteria"/>
</dbReference>
<dbReference type="SMART" id="SM00382">
    <property type="entry name" value="AAA"/>
    <property type="match status" value="1"/>
</dbReference>
<accession>A0A090VVA2</accession>
<dbReference type="EMBL" id="BBMZ01000015">
    <property type="protein sequence ID" value="GAL59107.1"/>
    <property type="molecule type" value="Genomic_DNA"/>
</dbReference>
<dbReference type="Proteomes" id="UP000029462">
    <property type="component" value="Unassembled WGS sequence"/>
</dbReference>
<evidence type="ECO:0000313" key="2">
    <source>
        <dbReference type="EMBL" id="GAL59107.1"/>
    </source>
</evidence>
<dbReference type="Gene3D" id="3.40.50.300">
    <property type="entry name" value="P-loop containing nucleotide triphosphate hydrolases"/>
    <property type="match status" value="1"/>
</dbReference>
<gene>
    <name evidence="2" type="ORF">EV102420_15_00020</name>
</gene>
<comment type="caution">
    <text evidence="2">The sequence shown here is derived from an EMBL/GenBank/DDBJ whole genome shotgun (WGS) entry which is preliminary data.</text>
</comment>
<feature type="domain" description="AAA+ ATPase" evidence="1">
    <location>
        <begin position="24"/>
        <end position="320"/>
    </location>
</feature>